<name>A0A7R9NYZ8_9NEOP</name>
<gene>
    <name evidence="2" type="ORF">TTEB3V08_LOCUS9510</name>
</gene>
<accession>A0A7R9NYZ8</accession>
<evidence type="ECO:0000313" key="2">
    <source>
        <dbReference type="EMBL" id="CAD7461603.1"/>
    </source>
</evidence>
<protein>
    <submittedName>
        <fullName evidence="2">Uncharacterized protein</fullName>
    </submittedName>
</protein>
<reference evidence="2" key="1">
    <citation type="submission" date="2020-11" db="EMBL/GenBank/DDBJ databases">
        <authorList>
            <person name="Tran Van P."/>
        </authorList>
    </citation>
    <scope>NUCLEOTIDE SEQUENCE</scope>
</reference>
<evidence type="ECO:0000256" key="1">
    <source>
        <dbReference type="SAM" id="MobiDB-lite"/>
    </source>
</evidence>
<sequence>MVGNIATRRRGNIKIKARRCLVVEYPITRIQFCTSTYVLVNVNSILTPHRDNPRCIHYEIGTLRYESKISCFSEDELAVGHQPKHRKELRYEDVYSSSENDEGNENNVSLGVEGVSGAMMLFKARRGAQREVNQWRPQGEAIYYRGGPPPFHGIFPECPPPSPPGKMPTGALGGNPSSEKYGIHQLAHLELPVKCKL</sequence>
<organism evidence="2">
    <name type="scientific">Timema tahoe</name>
    <dbReference type="NCBI Taxonomy" id="61484"/>
    <lineage>
        <taxon>Eukaryota</taxon>
        <taxon>Metazoa</taxon>
        <taxon>Ecdysozoa</taxon>
        <taxon>Arthropoda</taxon>
        <taxon>Hexapoda</taxon>
        <taxon>Insecta</taxon>
        <taxon>Pterygota</taxon>
        <taxon>Neoptera</taxon>
        <taxon>Polyneoptera</taxon>
        <taxon>Phasmatodea</taxon>
        <taxon>Timematodea</taxon>
        <taxon>Timematoidea</taxon>
        <taxon>Timematidae</taxon>
        <taxon>Timema</taxon>
    </lineage>
</organism>
<dbReference type="EMBL" id="OE004983">
    <property type="protein sequence ID" value="CAD7461603.1"/>
    <property type="molecule type" value="Genomic_DNA"/>
</dbReference>
<proteinExistence type="predicted"/>
<feature type="region of interest" description="Disordered" evidence="1">
    <location>
        <begin position="88"/>
        <end position="107"/>
    </location>
</feature>
<dbReference type="AlphaFoldDB" id="A0A7R9NYZ8"/>